<evidence type="ECO:0000256" key="1">
    <source>
        <dbReference type="ARBA" id="ARBA00022475"/>
    </source>
</evidence>
<dbReference type="InterPro" id="IPR029044">
    <property type="entry name" value="Nucleotide-diphossugar_trans"/>
</dbReference>
<evidence type="ECO:0000256" key="7">
    <source>
        <dbReference type="ARBA" id="ARBA00023136"/>
    </source>
</evidence>
<dbReference type="OrthoDB" id="9807795at2"/>
<feature type="domain" description="Glycosyltransferase 2-like" evidence="8">
    <location>
        <begin position="12"/>
        <end position="172"/>
    </location>
</feature>
<name>A0A0H3C700_CAUVN</name>
<dbReference type="Pfam" id="PF00535">
    <property type="entry name" value="Glycos_transf_2"/>
    <property type="match status" value="1"/>
</dbReference>
<organism evidence="9 10">
    <name type="scientific">Caulobacter vibrioides (strain NA1000 / CB15N)</name>
    <name type="common">Caulobacter crescentus</name>
    <dbReference type="NCBI Taxonomy" id="565050"/>
    <lineage>
        <taxon>Bacteria</taxon>
        <taxon>Pseudomonadati</taxon>
        <taxon>Pseudomonadota</taxon>
        <taxon>Alphaproteobacteria</taxon>
        <taxon>Caulobacterales</taxon>
        <taxon>Caulobacteraceae</taxon>
        <taxon>Caulobacter</taxon>
    </lineage>
</organism>
<dbReference type="PhylomeDB" id="A0A0H3C700"/>
<keyword evidence="2" id="KW-0328">Glycosyltransferase</keyword>
<accession>A0A0H3C700</accession>
<dbReference type="GeneID" id="7332192"/>
<evidence type="ECO:0000256" key="5">
    <source>
        <dbReference type="ARBA" id="ARBA00022985"/>
    </source>
</evidence>
<dbReference type="SUPFAM" id="SSF53448">
    <property type="entry name" value="Nucleotide-diphospho-sugar transferases"/>
    <property type="match status" value="1"/>
</dbReference>
<dbReference type="KEGG" id="ccs:CCNA_00502"/>
<dbReference type="GO" id="GO:0099621">
    <property type="term" value="F:undecaprenyl-phosphate 4-deoxy-4-formamido-L-arabinose transferase activity"/>
    <property type="evidence" value="ECO:0007669"/>
    <property type="project" value="TreeGrafter"/>
</dbReference>
<dbReference type="SMR" id="A0A0H3C700"/>
<dbReference type="AlphaFoldDB" id="A0A0H3C700"/>
<keyword evidence="10" id="KW-1185">Reference proteome</keyword>
<reference evidence="9 10" key="1">
    <citation type="journal article" date="2010" name="J. Bacteriol.">
        <title>The genetic basis of laboratory adaptation in Caulobacter crescentus.</title>
        <authorList>
            <person name="Marks M.E."/>
            <person name="Castro-Rojas C.M."/>
            <person name="Teiling C."/>
            <person name="Du L."/>
            <person name="Kapatral V."/>
            <person name="Walunas T.L."/>
            <person name="Crosson S."/>
        </authorList>
    </citation>
    <scope>NUCLEOTIDE SEQUENCE [LARGE SCALE GENOMIC DNA]</scope>
    <source>
        <strain evidence="10">NA1000 / CB15N</strain>
    </source>
</reference>
<protein>
    <submittedName>
        <fullName evidence="9">Glycosyl transferase family protein</fullName>
    </submittedName>
</protein>
<keyword evidence="7" id="KW-0472">Membrane</keyword>
<evidence type="ECO:0000313" key="9">
    <source>
        <dbReference type="EMBL" id="ACL93967.1"/>
    </source>
</evidence>
<proteinExistence type="predicted"/>
<keyword evidence="5" id="KW-0448">Lipopolysaccharide biosynthesis</keyword>
<evidence type="ECO:0000256" key="4">
    <source>
        <dbReference type="ARBA" id="ARBA00022692"/>
    </source>
</evidence>
<dbReference type="InterPro" id="IPR050256">
    <property type="entry name" value="Glycosyltransferase_2"/>
</dbReference>
<dbReference type="EMBL" id="CP001340">
    <property type="protein sequence ID" value="ACL93967.1"/>
    <property type="molecule type" value="Genomic_DNA"/>
</dbReference>
<dbReference type="PATRIC" id="fig|565050.3.peg.492"/>
<keyword evidence="6" id="KW-1133">Transmembrane helix</keyword>
<dbReference type="Proteomes" id="UP000001364">
    <property type="component" value="Chromosome"/>
</dbReference>
<evidence type="ECO:0000313" key="10">
    <source>
        <dbReference type="Proteomes" id="UP000001364"/>
    </source>
</evidence>
<dbReference type="HOGENOM" id="CLU_033536_11_0_5"/>
<dbReference type="GO" id="GO:0009103">
    <property type="term" value="P:lipopolysaccharide biosynthetic process"/>
    <property type="evidence" value="ECO:0007669"/>
    <property type="project" value="UniProtKB-KW"/>
</dbReference>
<evidence type="ECO:0000259" key="8">
    <source>
        <dbReference type="Pfam" id="PF00535"/>
    </source>
</evidence>
<dbReference type="RefSeq" id="YP_002515875.1">
    <property type="nucleotide sequence ID" value="NC_011916.1"/>
</dbReference>
<dbReference type="PANTHER" id="PTHR48090">
    <property type="entry name" value="UNDECAPRENYL-PHOSPHATE 4-DEOXY-4-FORMAMIDO-L-ARABINOSE TRANSFERASE-RELATED"/>
    <property type="match status" value="1"/>
</dbReference>
<keyword evidence="3 9" id="KW-0808">Transferase</keyword>
<keyword evidence="1" id="KW-1003">Cell membrane</keyword>
<dbReference type="Gene3D" id="3.90.550.10">
    <property type="entry name" value="Spore Coat Polysaccharide Biosynthesis Protein SpsA, Chain A"/>
    <property type="match status" value="1"/>
</dbReference>
<dbReference type="GO" id="GO:0005886">
    <property type="term" value="C:plasma membrane"/>
    <property type="evidence" value="ECO:0007669"/>
    <property type="project" value="TreeGrafter"/>
</dbReference>
<dbReference type="RefSeq" id="WP_010918357.1">
    <property type="nucleotide sequence ID" value="NC_011916.1"/>
</dbReference>
<evidence type="ECO:0000256" key="3">
    <source>
        <dbReference type="ARBA" id="ARBA00022679"/>
    </source>
</evidence>
<evidence type="ECO:0000256" key="2">
    <source>
        <dbReference type="ARBA" id="ARBA00022676"/>
    </source>
</evidence>
<dbReference type="FunFam" id="3.90.550.10:FF:000170">
    <property type="entry name" value="Dolichol-phosphate mannosyltransferase"/>
    <property type="match status" value="1"/>
</dbReference>
<dbReference type="InterPro" id="IPR001173">
    <property type="entry name" value="Glyco_trans_2-like"/>
</dbReference>
<keyword evidence="4" id="KW-0812">Transmembrane</keyword>
<evidence type="ECO:0000256" key="6">
    <source>
        <dbReference type="ARBA" id="ARBA00022989"/>
    </source>
</evidence>
<dbReference type="CDD" id="cd04179">
    <property type="entry name" value="DPM_DPG-synthase_like"/>
    <property type="match status" value="1"/>
</dbReference>
<sequence>MNVARASAPDFSVVVPVFDEGEAAPKLAREIAVAFAGENYEMIFVDDASRDDTKARLIALKAEIPQLRVLGHRKNSGQSRAVRSGILAARGGIIVTLDGDGQNDPADAPRLAKTLAAGPETLALVGGERVKRQDSSAKRFASKVGNGVRKRLLKDTAKDTGCGLKAFRREAFLRLPYFDHIHRYIPALMLREGYEVAFQPVNHRHRETGVSKYTNLGRLKASISDLLGVMWLQSRARNPQGVDEV</sequence>
<dbReference type="PANTHER" id="PTHR48090:SF3">
    <property type="entry name" value="UNDECAPRENYL-PHOSPHATE 4-DEOXY-4-FORMAMIDO-L-ARABINOSE TRANSFERASE"/>
    <property type="match status" value="1"/>
</dbReference>
<gene>
    <name evidence="9" type="ordered locus">CCNA_00502</name>
</gene>